<proteinExistence type="predicted"/>
<reference evidence="1" key="1">
    <citation type="submission" date="2018-06" db="EMBL/GenBank/DDBJ databases">
        <authorList>
            <person name="Zhirakovskaya E."/>
        </authorList>
    </citation>
    <scope>NUCLEOTIDE SEQUENCE</scope>
</reference>
<organism evidence="1">
    <name type="scientific">hydrothermal vent metagenome</name>
    <dbReference type="NCBI Taxonomy" id="652676"/>
    <lineage>
        <taxon>unclassified sequences</taxon>
        <taxon>metagenomes</taxon>
        <taxon>ecological metagenomes</taxon>
    </lineage>
</organism>
<dbReference type="EMBL" id="UOEY01000109">
    <property type="protein sequence ID" value="VAW40716.1"/>
    <property type="molecule type" value="Genomic_DNA"/>
</dbReference>
<sequence length="245" mass="26725">MKKTTWRNMTESVKRKLLASIYETYETFWADTFFACRKGCALCCTQSVTLTALEGNNILEYLAEYDVIREDDLAGRLEAATPSLPACTTNQFAGSFLDGKVPETGAEEWSLAPCIFLAGDCCTIYPARPFACRCFVSTAPCGPAGAALLPTAVISLNTALMQIIEHLDQGGCWGNMIEVLKVLPGLKSAEGGAGPGHKKSRLYISQENPGFLIPPEDEAAVVKYLNTLYMKETAGRTFAEWLHET</sequence>
<name>A0A3B0W845_9ZZZZ</name>
<protein>
    <recommendedName>
        <fullName evidence="2">YkgJ family cysteine cluster protein</fullName>
    </recommendedName>
</protein>
<dbReference type="AlphaFoldDB" id="A0A3B0W845"/>
<dbReference type="Pfam" id="PF03692">
    <property type="entry name" value="CxxCxxCC"/>
    <property type="match status" value="1"/>
</dbReference>
<accession>A0A3B0W845</accession>
<evidence type="ECO:0008006" key="2">
    <source>
        <dbReference type="Google" id="ProtNLM"/>
    </source>
</evidence>
<dbReference type="InterPro" id="IPR005358">
    <property type="entry name" value="Puta_zinc/iron-chelating_dom"/>
</dbReference>
<gene>
    <name evidence="1" type="ORF">MNBD_DELTA04-145</name>
</gene>
<evidence type="ECO:0000313" key="1">
    <source>
        <dbReference type="EMBL" id="VAW40716.1"/>
    </source>
</evidence>